<evidence type="ECO:0000313" key="1">
    <source>
        <dbReference type="EMBL" id="MFD2067235.1"/>
    </source>
</evidence>
<protein>
    <submittedName>
        <fullName evidence="1">Uncharacterized protein</fullName>
    </submittedName>
</protein>
<proteinExistence type="predicted"/>
<comment type="caution">
    <text evidence="1">The sequence shown here is derived from an EMBL/GenBank/DDBJ whole genome shotgun (WGS) entry which is preliminary data.</text>
</comment>
<dbReference type="Proteomes" id="UP001597369">
    <property type="component" value="Unassembled WGS sequence"/>
</dbReference>
<evidence type="ECO:0000313" key="2">
    <source>
        <dbReference type="Proteomes" id="UP001597369"/>
    </source>
</evidence>
<sequence length="42" mass="4816">MNLSNNLKYMTQAIDKCKHPIFRNATFILCNNTVALSHQSPH</sequence>
<dbReference type="EMBL" id="JBHUHV010000029">
    <property type="protein sequence ID" value="MFD2067235.1"/>
    <property type="molecule type" value="Genomic_DNA"/>
</dbReference>
<reference evidence="2" key="1">
    <citation type="journal article" date="2019" name="Int. J. Syst. Evol. Microbiol.">
        <title>The Global Catalogue of Microorganisms (GCM) 10K type strain sequencing project: providing services to taxonomists for standard genome sequencing and annotation.</title>
        <authorList>
            <consortium name="The Broad Institute Genomics Platform"/>
            <consortium name="The Broad Institute Genome Sequencing Center for Infectious Disease"/>
            <person name="Wu L."/>
            <person name="Ma J."/>
        </authorList>
    </citation>
    <scope>NUCLEOTIDE SEQUENCE [LARGE SCALE GENOMIC DNA]</scope>
    <source>
        <strain evidence="2">JCM 16545</strain>
    </source>
</reference>
<name>A0ABW4WZ07_9BACT</name>
<dbReference type="RefSeq" id="WP_262910459.1">
    <property type="nucleotide sequence ID" value="NZ_JAJJWI010000009.1"/>
</dbReference>
<keyword evidence="2" id="KW-1185">Reference proteome</keyword>
<accession>A0ABW4WZ07</accession>
<organism evidence="1 2">
    <name type="scientific">Pontibacter silvestris</name>
    <dbReference type="NCBI Taxonomy" id="2305183"/>
    <lineage>
        <taxon>Bacteria</taxon>
        <taxon>Pseudomonadati</taxon>
        <taxon>Bacteroidota</taxon>
        <taxon>Cytophagia</taxon>
        <taxon>Cytophagales</taxon>
        <taxon>Hymenobacteraceae</taxon>
        <taxon>Pontibacter</taxon>
    </lineage>
</organism>
<gene>
    <name evidence="1" type="ORF">ACFSKU_10100</name>
</gene>